<accession>A0A4D9EJA2</accession>
<comment type="caution">
    <text evidence="1">The sequence shown here is derived from an EMBL/GenBank/DDBJ whole genome shotgun (WGS) entry which is preliminary data.</text>
</comment>
<dbReference type="AlphaFoldDB" id="A0A4D9EJA2"/>
<evidence type="ECO:0000313" key="1">
    <source>
        <dbReference type="EMBL" id="TFK06380.1"/>
    </source>
</evidence>
<dbReference type="EMBL" id="QXTE01000096">
    <property type="protein sequence ID" value="TFK06380.1"/>
    <property type="molecule type" value="Genomic_DNA"/>
</dbReference>
<reference evidence="1 2" key="2">
    <citation type="submission" date="2019-04" db="EMBL/GenBank/DDBJ databases">
        <title>The genome sequence of big-headed turtle.</title>
        <authorList>
            <person name="Gong S."/>
        </authorList>
    </citation>
    <scope>NUCLEOTIDE SEQUENCE [LARGE SCALE GENOMIC DNA]</scope>
    <source>
        <strain evidence="1">DO16091913</strain>
        <tissue evidence="1">Muscle</tissue>
    </source>
</reference>
<name>A0A4D9EJA2_9SAUR</name>
<organism evidence="1 2">
    <name type="scientific">Platysternon megacephalum</name>
    <name type="common">big-headed turtle</name>
    <dbReference type="NCBI Taxonomy" id="55544"/>
    <lineage>
        <taxon>Eukaryota</taxon>
        <taxon>Metazoa</taxon>
        <taxon>Chordata</taxon>
        <taxon>Craniata</taxon>
        <taxon>Vertebrata</taxon>
        <taxon>Euteleostomi</taxon>
        <taxon>Archelosauria</taxon>
        <taxon>Testudinata</taxon>
        <taxon>Testudines</taxon>
        <taxon>Cryptodira</taxon>
        <taxon>Durocryptodira</taxon>
        <taxon>Testudinoidea</taxon>
        <taxon>Platysternidae</taxon>
        <taxon>Platysternon</taxon>
    </lineage>
</organism>
<evidence type="ECO:0000313" key="2">
    <source>
        <dbReference type="Proteomes" id="UP000297703"/>
    </source>
</evidence>
<dbReference type="Proteomes" id="UP000297703">
    <property type="component" value="Unassembled WGS sequence"/>
</dbReference>
<reference evidence="1 2" key="1">
    <citation type="submission" date="2019-04" db="EMBL/GenBank/DDBJ databases">
        <title>Draft genome of the big-headed turtle Platysternon megacephalum.</title>
        <authorList>
            <person name="Gong S."/>
        </authorList>
    </citation>
    <scope>NUCLEOTIDE SEQUENCE [LARGE SCALE GENOMIC DNA]</scope>
    <source>
        <strain evidence="1">DO16091913</strain>
        <tissue evidence="1">Muscle</tissue>
    </source>
</reference>
<proteinExistence type="predicted"/>
<keyword evidence="2" id="KW-1185">Reference proteome</keyword>
<sequence length="147" mass="15577">MAVTRLQVAADVPSPTGSHLRPCLFGGLLPIRVLSPTSTSGVLSHPPSLSSSPVPSSVSLFLSLSHRLLLHPLFPSQLQAAATTHADFFTLPPILGWRRCPTGTLARLSPPSPPRSPEDTHGAQLFAAYVPPGAHVQQIQPTPDFLD</sequence>
<gene>
    <name evidence="1" type="ORF">DR999_PMT10689</name>
</gene>
<protein>
    <submittedName>
        <fullName evidence="1">Epithelial chloride channel protein-like</fullName>
    </submittedName>
</protein>